<dbReference type="InterPro" id="IPR046187">
    <property type="entry name" value="DUF6215"/>
</dbReference>
<evidence type="ECO:0000256" key="2">
    <source>
        <dbReference type="SAM" id="Phobius"/>
    </source>
</evidence>
<dbReference type="KEGG" id="sgs:AVL59_26295"/>
<keyword evidence="6" id="KW-1185">Reference proteome</keyword>
<evidence type="ECO:0000313" key="3">
    <source>
        <dbReference type="EMBL" id="ANP52582.1"/>
    </source>
</evidence>
<organism evidence="3 5">
    <name type="scientific">Streptomyces griseochromogenes</name>
    <dbReference type="NCBI Taxonomy" id="68214"/>
    <lineage>
        <taxon>Bacteria</taxon>
        <taxon>Bacillati</taxon>
        <taxon>Actinomycetota</taxon>
        <taxon>Actinomycetes</taxon>
        <taxon>Kitasatosporales</taxon>
        <taxon>Streptomycetaceae</taxon>
        <taxon>Streptomyces</taxon>
    </lineage>
</organism>
<reference evidence="3 5" key="1">
    <citation type="submission" date="2016-06" db="EMBL/GenBank/DDBJ databases">
        <title>Complete genome sequence of Streptomyces griseochromogenes ATCC 14511, the Blasticidin S producer.</title>
        <authorList>
            <person name="Wu L."/>
        </authorList>
    </citation>
    <scope>NUCLEOTIDE SEQUENCE [LARGE SCALE GENOMIC DNA]</scope>
    <source>
        <strain evidence="3 5">ATCC 14511</strain>
    </source>
</reference>
<dbReference type="Pfam" id="PF19721">
    <property type="entry name" value="DUF6215"/>
    <property type="match status" value="1"/>
</dbReference>
<keyword evidence="2" id="KW-0812">Transmembrane</keyword>
<dbReference type="RefSeq" id="WP_067308931.1">
    <property type="nucleotide sequence ID" value="NZ_CP016279.1"/>
</dbReference>
<sequence>MADDSASGKDHRPGVQALAAVLVFAGLLGVLWAQKEFQGSSDRGPASCSDDDHEAARGHVSAARLCTALNRSDLPALLGTPREQAETAYGSESSFKDADGTETPSPEAEVSLKTYSVKLYASDDDLRVGEMSGLLGRSAESKTVLGHPAVLYSDHTVALDFGLGGGKVGSSTGGIARHLLVARDAEDGGGSFEVALWRQDDVPPDDTALLRVAERVLPTVPGWTGG</sequence>
<dbReference type="STRING" id="68214.AVL59_26295"/>
<dbReference type="AlphaFoldDB" id="A0A1B1B1F4"/>
<keyword evidence="2" id="KW-0472">Membrane</keyword>
<accession>A0A1B1B1F4</accession>
<evidence type="ECO:0000313" key="5">
    <source>
        <dbReference type="Proteomes" id="UP000092659"/>
    </source>
</evidence>
<dbReference type="EMBL" id="JAGGLP010000001">
    <property type="protein sequence ID" value="MBP2047155.1"/>
    <property type="molecule type" value="Genomic_DNA"/>
</dbReference>
<dbReference type="OrthoDB" id="3872863at2"/>
<name>A0A1B1B1F4_9ACTN</name>
<evidence type="ECO:0000256" key="1">
    <source>
        <dbReference type="SAM" id="MobiDB-lite"/>
    </source>
</evidence>
<feature type="transmembrane region" description="Helical" evidence="2">
    <location>
        <begin position="15"/>
        <end position="33"/>
    </location>
</feature>
<evidence type="ECO:0000313" key="6">
    <source>
        <dbReference type="Proteomes" id="UP001519309"/>
    </source>
</evidence>
<dbReference type="Proteomes" id="UP000092659">
    <property type="component" value="Chromosome"/>
</dbReference>
<protein>
    <submittedName>
        <fullName evidence="3">Uncharacterized protein</fullName>
    </submittedName>
</protein>
<feature type="region of interest" description="Disordered" evidence="1">
    <location>
        <begin position="77"/>
        <end position="108"/>
    </location>
</feature>
<proteinExistence type="predicted"/>
<dbReference type="Proteomes" id="UP001519309">
    <property type="component" value="Unassembled WGS sequence"/>
</dbReference>
<keyword evidence="2" id="KW-1133">Transmembrane helix</keyword>
<gene>
    <name evidence="3" type="ORF">AVL59_26295</name>
    <name evidence="4" type="ORF">J2Z21_000077</name>
</gene>
<reference evidence="4 6" key="2">
    <citation type="submission" date="2021-03" db="EMBL/GenBank/DDBJ databases">
        <title>Genomic Encyclopedia of Type Strains, Phase IV (KMG-IV): sequencing the most valuable type-strain genomes for metagenomic binning, comparative biology and taxonomic classification.</title>
        <authorList>
            <person name="Goeker M."/>
        </authorList>
    </citation>
    <scope>NUCLEOTIDE SEQUENCE [LARGE SCALE GENOMIC DNA]</scope>
    <source>
        <strain evidence="4 6">DSM 40499</strain>
    </source>
</reference>
<dbReference type="EMBL" id="CP016279">
    <property type="protein sequence ID" value="ANP52582.1"/>
    <property type="molecule type" value="Genomic_DNA"/>
</dbReference>
<evidence type="ECO:0000313" key="4">
    <source>
        <dbReference type="EMBL" id="MBP2047155.1"/>
    </source>
</evidence>